<dbReference type="OrthoDB" id="2190497at2759"/>
<keyword evidence="1" id="KW-0472">Membrane</keyword>
<dbReference type="PANTHER" id="PTHR43310">
    <property type="entry name" value="SULFATE TRANSPORTER YBAR-RELATED"/>
    <property type="match status" value="1"/>
</dbReference>
<dbReference type="EMBL" id="LGUB01000590">
    <property type="protein sequence ID" value="KRH92919.1"/>
    <property type="molecule type" value="Genomic_DNA"/>
</dbReference>
<feature type="transmembrane region" description="Helical" evidence="1">
    <location>
        <begin position="414"/>
        <end position="431"/>
    </location>
</feature>
<evidence type="ECO:0000313" key="3">
    <source>
        <dbReference type="Proteomes" id="UP000051530"/>
    </source>
</evidence>
<feature type="transmembrane region" description="Helical" evidence="1">
    <location>
        <begin position="20"/>
        <end position="48"/>
    </location>
</feature>
<evidence type="ECO:0000256" key="1">
    <source>
        <dbReference type="SAM" id="Phobius"/>
    </source>
</evidence>
<gene>
    <name evidence="2" type="ORF">M153_20980001929</name>
</gene>
<dbReference type="AlphaFoldDB" id="A0A0R0M1M2"/>
<feature type="transmembrane region" description="Helical" evidence="1">
    <location>
        <begin position="359"/>
        <end position="377"/>
    </location>
</feature>
<keyword evidence="1" id="KW-0812">Transmembrane</keyword>
<name>A0A0R0M1M2_9MICR</name>
<feature type="transmembrane region" description="Helical" evidence="1">
    <location>
        <begin position="330"/>
        <end position="350"/>
    </location>
</feature>
<feature type="transmembrane region" description="Helical" evidence="1">
    <location>
        <begin position="293"/>
        <end position="310"/>
    </location>
</feature>
<keyword evidence="3" id="KW-1185">Reference proteome</keyword>
<feature type="transmembrane region" description="Helical" evidence="1">
    <location>
        <begin position="443"/>
        <end position="462"/>
    </location>
</feature>
<feature type="transmembrane region" description="Helical" evidence="1">
    <location>
        <begin position="198"/>
        <end position="219"/>
    </location>
</feature>
<dbReference type="PANTHER" id="PTHR43310:SF4">
    <property type="entry name" value="AFR304WP"/>
    <property type="match status" value="1"/>
</dbReference>
<evidence type="ECO:0000313" key="2">
    <source>
        <dbReference type="EMBL" id="KRH92919.1"/>
    </source>
</evidence>
<dbReference type="Proteomes" id="UP000051530">
    <property type="component" value="Unassembled WGS sequence"/>
</dbReference>
<feature type="transmembrane region" description="Helical" evidence="1">
    <location>
        <begin position="225"/>
        <end position="245"/>
    </location>
</feature>
<feature type="transmembrane region" description="Helical" evidence="1">
    <location>
        <begin position="164"/>
        <end position="186"/>
    </location>
</feature>
<reference evidence="2 3" key="1">
    <citation type="submission" date="2015-07" db="EMBL/GenBank/DDBJ databases">
        <title>The genome of Pseudoloma neurophilia, a relevant intracellular parasite of the zebrafish.</title>
        <authorList>
            <person name="Ndikumana S."/>
            <person name="Pelin A."/>
            <person name="Sanders J."/>
            <person name="Corradi N."/>
        </authorList>
    </citation>
    <scope>NUCLEOTIDE SEQUENCE [LARGE SCALE GENOMIC DNA]</scope>
    <source>
        <strain evidence="2 3">MK1</strain>
    </source>
</reference>
<proteinExistence type="predicted"/>
<dbReference type="InterPro" id="IPR052706">
    <property type="entry name" value="Membrane-Transporter-like"/>
</dbReference>
<accession>A0A0R0M1M2</accession>
<protein>
    <submittedName>
        <fullName evidence="2">Sulfate Permease (SulP) Family</fullName>
    </submittedName>
</protein>
<comment type="caution">
    <text evidence="2">The sequence shown here is derived from an EMBL/GenBank/DDBJ whole genome shotgun (WGS) entry which is preliminary data.</text>
</comment>
<feature type="transmembrane region" description="Helical" evidence="1">
    <location>
        <begin position="68"/>
        <end position="90"/>
    </location>
</feature>
<dbReference type="VEuPathDB" id="MicrosporidiaDB:M153_20980001929"/>
<sequence length="573" mass="64754">MQPLNKKEEIFTKKMKKEKFNILSMITSVSIILIFQLIDMLSCGPAIFFSSSSDELKKRFSEDEIDVLKKLGCLTYVYSCIISTIIFALLSKMEATVVSGIIVESLKPMVDSFSANILKETKTLNEFVTNYIFHLFLTTVGFSILSLVLYSINKAHYLSLIPKSIINGALGAIGIGQLQIALDCIGFEGFQSLKDSSLRNLFIICIVAVSLYFILEIWFSHIDYLIPAYFIGLVAISYFLSVLVYGKNDLMKNLRENKLIDSPETLLYPNYLFNRLEFSSISLKIVAKNTVKIFTMIFISSIHIAVNLPAFKMATGTDFDFSTELRTQGLSNLITFVPCYFIVSYSIAVFKSGGKKRSYSLIAGFLMIVIALYGVMIKGYIPRFALALVPGIMFVGFILSSFYETISYISAYEYFLSLLVTVIIKGGGSIIKTDWYTDYCFVIGVSIGFVLYLIMFGIFSAISKKKTEKIEYSSNDTDLLVVDYILWFLTATQFEKNLETKNKPKIILDFQKCSAIDWIGQDKLINTAEKYEEVVLIGAPFNLRHNRFSKVASFSYFADYKAYLESKGLNENL</sequence>
<keyword evidence="1" id="KW-1133">Transmembrane helix</keyword>
<feature type="transmembrane region" description="Helical" evidence="1">
    <location>
        <begin position="131"/>
        <end position="152"/>
    </location>
</feature>
<feature type="transmembrane region" description="Helical" evidence="1">
    <location>
        <begin position="383"/>
        <end position="402"/>
    </location>
</feature>
<organism evidence="2 3">
    <name type="scientific">Pseudoloma neurophilia</name>
    <dbReference type="NCBI Taxonomy" id="146866"/>
    <lineage>
        <taxon>Eukaryota</taxon>
        <taxon>Fungi</taxon>
        <taxon>Fungi incertae sedis</taxon>
        <taxon>Microsporidia</taxon>
        <taxon>Pseudoloma</taxon>
    </lineage>
</organism>